<feature type="transmembrane region" description="Helical" evidence="7">
    <location>
        <begin position="126"/>
        <end position="149"/>
    </location>
</feature>
<dbReference type="PANTHER" id="PTHR43386">
    <property type="entry name" value="OLIGOPEPTIDE TRANSPORT SYSTEM PERMEASE PROTEIN APPC"/>
    <property type="match status" value="1"/>
</dbReference>
<feature type="domain" description="ABC transmembrane type-1" evidence="8">
    <location>
        <begin position="96"/>
        <end position="281"/>
    </location>
</feature>
<feature type="transmembrane region" description="Helical" evidence="7">
    <location>
        <begin position="256"/>
        <end position="280"/>
    </location>
</feature>
<evidence type="ECO:0000256" key="6">
    <source>
        <dbReference type="ARBA" id="ARBA00023136"/>
    </source>
</evidence>
<comment type="similarity">
    <text evidence="7">Belongs to the binding-protein-dependent transport system permease family.</text>
</comment>
<dbReference type="RefSeq" id="WP_131498297.1">
    <property type="nucleotide sequence ID" value="NZ_SJKC01000003.1"/>
</dbReference>
<feature type="transmembrane region" description="Helical" evidence="7">
    <location>
        <begin position="217"/>
        <end position="236"/>
    </location>
</feature>
<comment type="subcellular location">
    <subcellularLocation>
        <location evidence="1 7">Cell membrane</location>
        <topology evidence="1 7">Multi-pass membrane protein</topology>
    </subcellularLocation>
</comment>
<evidence type="ECO:0000313" key="9">
    <source>
        <dbReference type="EMBL" id="TCC36472.1"/>
    </source>
</evidence>
<dbReference type="Gene3D" id="1.10.3720.10">
    <property type="entry name" value="MetI-like"/>
    <property type="match status" value="1"/>
</dbReference>
<name>A0A4V6N467_9ACTN</name>
<evidence type="ECO:0000256" key="3">
    <source>
        <dbReference type="ARBA" id="ARBA00022475"/>
    </source>
</evidence>
<keyword evidence="2 7" id="KW-0813">Transport</keyword>
<protein>
    <submittedName>
        <fullName evidence="9">ABC transporter permease</fullName>
    </submittedName>
</protein>
<dbReference type="GO" id="GO:0005886">
    <property type="term" value="C:plasma membrane"/>
    <property type="evidence" value="ECO:0007669"/>
    <property type="project" value="UniProtKB-SubCell"/>
</dbReference>
<keyword evidence="5 7" id="KW-1133">Transmembrane helix</keyword>
<evidence type="ECO:0000259" key="8">
    <source>
        <dbReference type="PROSITE" id="PS50928"/>
    </source>
</evidence>
<dbReference type="CDD" id="cd06261">
    <property type="entry name" value="TM_PBP2"/>
    <property type="match status" value="1"/>
</dbReference>
<keyword evidence="4 7" id="KW-0812">Transmembrane</keyword>
<evidence type="ECO:0000256" key="2">
    <source>
        <dbReference type="ARBA" id="ARBA00022448"/>
    </source>
</evidence>
<comment type="caution">
    <text evidence="9">The sequence shown here is derived from an EMBL/GenBank/DDBJ whole genome shotgun (WGS) entry which is preliminary data.</text>
</comment>
<evidence type="ECO:0000256" key="5">
    <source>
        <dbReference type="ARBA" id="ARBA00022989"/>
    </source>
</evidence>
<dbReference type="InterPro" id="IPR035906">
    <property type="entry name" value="MetI-like_sf"/>
</dbReference>
<gene>
    <name evidence="9" type="ORF">E0H92_27980</name>
</gene>
<evidence type="ECO:0000256" key="1">
    <source>
        <dbReference type="ARBA" id="ARBA00004651"/>
    </source>
</evidence>
<dbReference type="PANTHER" id="PTHR43386:SF25">
    <property type="entry name" value="PEPTIDE ABC TRANSPORTER PERMEASE PROTEIN"/>
    <property type="match status" value="1"/>
</dbReference>
<dbReference type="Pfam" id="PF00528">
    <property type="entry name" value="BPD_transp_1"/>
    <property type="match status" value="1"/>
</dbReference>
<dbReference type="InterPro" id="IPR000515">
    <property type="entry name" value="MetI-like"/>
</dbReference>
<accession>A0A4V6N467</accession>
<feature type="transmembrane region" description="Helical" evidence="7">
    <location>
        <begin position="155"/>
        <end position="174"/>
    </location>
</feature>
<keyword evidence="6 7" id="KW-0472">Membrane</keyword>
<dbReference type="Proteomes" id="UP000294225">
    <property type="component" value="Unassembled WGS sequence"/>
</dbReference>
<proteinExistence type="inferred from homology"/>
<organism evidence="9 10">
    <name type="scientific">Kribbella speibonae</name>
    <dbReference type="NCBI Taxonomy" id="1572660"/>
    <lineage>
        <taxon>Bacteria</taxon>
        <taxon>Bacillati</taxon>
        <taxon>Actinomycetota</taxon>
        <taxon>Actinomycetes</taxon>
        <taxon>Propionibacteriales</taxon>
        <taxon>Kribbellaceae</taxon>
        <taxon>Kribbella</taxon>
    </lineage>
</organism>
<dbReference type="EMBL" id="SJKC01000003">
    <property type="protein sequence ID" value="TCC36472.1"/>
    <property type="molecule type" value="Genomic_DNA"/>
</dbReference>
<dbReference type="PROSITE" id="PS50928">
    <property type="entry name" value="ABC_TM1"/>
    <property type="match status" value="1"/>
</dbReference>
<dbReference type="GO" id="GO:0055085">
    <property type="term" value="P:transmembrane transport"/>
    <property type="evidence" value="ECO:0007669"/>
    <property type="project" value="InterPro"/>
</dbReference>
<keyword evidence="3" id="KW-1003">Cell membrane</keyword>
<evidence type="ECO:0000256" key="7">
    <source>
        <dbReference type="RuleBase" id="RU363032"/>
    </source>
</evidence>
<dbReference type="SUPFAM" id="SSF161098">
    <property type="entry name" value="MetI-like"/>
    <property type="match status" value="1"/>
</dbReference>
<evidence type="ECO:0000313" key="10">
    <source>
        <dbReference type="Proteomes" id="UP000294225"/>
    </source>
</evidence>
<dbReference type="InterPro" id="IPR050366">
    <property type="entry name" value="BP-dependent_transpt_permease"/>
</dbReference>
<dbReference type="InterPro" id="IPR025966">
    <property type="entry name" value="OppC_N"/>
</dbReference>
<reference evidence="9 10" key="1">
    <citation type="submission" date="2019-02" db="EMBL/GenBank/DDBJ databases">
        <title>Kribbella capetownensis sp. nov. and Kribbella speibonae sp. nov., isolated from soil.</title>
        <authorList>
            <person name="Curtis S.M."/>
            <person name="Norton I."/>
            <person name="Everest G.J."/>
            <person name="Meyers P.R."/>
        </authorList>
    </citation>
    <scope>NUCLEOTIDE SEQUENCE [LARGE SCALE GENOMIC DNA]</scope>
    <source>
        <strain evidence="9 10">YM55</strain>
    </source>
</reference>
<feature type="transmembrane region" description="Helical" evidence="7">
    <location>
        <begin position="95"/>
        <end position="119"/>
    </location>
</feature>
<dbReference type="Pfam" id="PF12911">
    <property type="entry name" value="OppC_N"/>
    <property type="match status" value="1"/>
</dbReference>
<sequence>MVSFSAIGLGAVNGRPEPAVVQFVRRILRSRTGTAGVVLFFFVVLAALFGFLIRPHDPTAVVGLPYEPPSGDAWLGTDQLGRDVLSRVLSGGTTLLLSSLLAAFSAYLVGVSIGVFAGYAGGRIDFAVIAVIDILLSVPPLIFIFVLLAGSGPNFTVVTVGIAVVLMPGVVRIARAAAREVVTNEFVEAAVARGESSRFIVLRELLPNLWTPLMADFGIRISYSVGIYAGLAFLGFGRQPPAADWGTMINENRLGFFQNPWAVVASAALIAALTISVNLVGDAYARSLGRSVGDDYV</sequence>
<feature type="transmembrane region" description="Helical" evidence="7">
    <location>
        <begin position="35"/>
        <end position="53"/>
    </location>
</feature>
<dbReference type="AlphaFoldDB" id="A0A4V6N467"/>
<evidence type="ECO:0000256" key="4">
    <source>
        <dbReference type="ARBA" id="ARBA00022692"/>
    </source>
</evidence>